<feature type="transmembrane region" description="Helical" evidence="6">
    <location>
        <begin position="186"/>
        <end position="209"/>
    </location>
</feature>
<gene>
    <name evidence="8" type="ORF">B0A48_15230</name>
</gene>
<keyword evidence="2 6" id="KW-0812">Transmembrane</keyword>
<dbReference type="InParanoid" id="A0A1V8SIA2"/>
<dbReference type="OrthoDB" id="444631at2759"/>
<keyword evidence="9" id="KW-1185">Reference proteome</keyword>
<feature type="transmembrane region" description="Helical" evidence="6">
    <location>
        <begin position="114"/>
        <end position="132"/>
    </location>
</feature>
<evidence type="ECO:0000256" key="5">
    <source>
        <dbReference type="ARBA" id="ARBA00038359"/>
    </source>
</evidence>
<protein>
    <recommendedName>
        <fullName evidence="7">Rhodopsin domain-containing protein</fullName>
    </recommendedName>
</protein>
<dbReference type="GO" id="GO:0016020">
    <property type="term" value="C:membrane"/>
    <property type="evidence" value="ECO:0007669"/>
    <property type="project" value="UniProtKB-SubCell"/>
</dbReference>
<evidence type="ECO:0000313" key="9">
    <source>
        <dbReference type="Proteomes" id="UP000192596"/>
    </source>
</evidence>
<feature type="transmembrane region" description="Helical" evidence="6">
    <location>
        <begin position="255"/>
        <end position="281"/>
    </location>
</feature>
<evidence type="ECO:0000256" key="6">
    <source>
        <dbReference type="SAM" id="Phobius"/>
    </source>
</evidence>
<evidence type="ECO:0000259" key="7">
    <source>
        <dbReference type="Pfam" id="PF20684"/>
    </source>
</evidence>
<feature type="transmembrane region" description="Helical" evidence="6">
    <location>
        <begin position="221"/>
        <end position="243"/>
    </location>
</feature>
<evidence type="ECO:0000256" key="3">
    <source>
        <dbReference type="ARBA" id="ARBA00022989"/>
    </source>
</evidence>
<evidence type="ECO:0000256" key="1">
    <source>
        <dbReference type="ARBA" id="ARBA00004141"/>
    </source>
</evidence>
<keyword evidence="3 6" id="KW-1133">Transmembrane helix</keyword>
<comment type="caution">
    <text evidence="8">The sequence shown here is derived from an EMBL/GenBank/DDBJ whole genome shotgun (WGS) entry which is preliminary data.</text>
</comment>
<feature type="transmembrane region" description="Helical" evidence="6">
    <location>
        <begin position="144"/>
        <end position="166"/>
    </location>
</feature>
<feature type="transmembrane region" description="Helical" evidence="6">
    <location>
        <begin position="20"/>
        <end position="45"/>
    </location>
</feature>
<organism evidence="8 9">
    <name type="scientific">Cryoendolithus antarcticus</name>
    <dbReference type="NCBI Taxonomy" id="1507870"/>
    <lineage>
        <taxon>Eukaryota</taxon>
        <taxon>Fungi</taxon>
        <taxon>Dikarya</taxon>
        <taxon>Ascomycota</taxon>
        <taxon>Pezizomycotina</taxon>
        <taxon>Dothideomycetes</taxon>
        <taxon>Dothideomycetidae</taxon>
        <taxon>Cladosporiales</taxon>
        <taxon>Cladosporiaceae</taxon>
        <taxon>Cryoendolithus</taxon>
    </lineage>
</organism>
<evidence type="ECO:0000256" key="4">
    <source>
        <dbReference type="ARBA" id="ARBA00023136"/>
    </source>
</evidence>
<dbReference type="InterPro" id="IPR049326">
    <property type="entry name" value="Rhodopsin_dom_fungi"/>
</dbReference>
<proteinExistence type="inferred from homology"/>
<feature type="transmembrane region" description="Helical" evidence="6">
    <location>
        <begin position="57"/>
        <end position="78"/>
    </location>
</feature>
<evidence type="ECO:0000256" key="2">
    <source>
        <dbReference type="ARBA" id="ARBA00022692"/>
    </source>
</evidence>
<evidence type="ECO:0000313" key="8">
    <source>
        <dbReference type="EMBL" id="OQN98884.1"/>
    </source>
</evidence>
<comment type="similarity">
    <text evidence="5">Belongs to the SAT4 family.</text>
</comment>
<keyword evidence="4 6" id="KW-0472">Membrane</keyword>
<feature type="domain" description="Rhodopsin" evidence="7">
    <location>
        <begin position="42"/>
        <end position="282"/>
    </location>
</feature>
<dbReference type="InterPro" id="IPR052337">
    <property type="entry name" value="SAT4-like"/>
</dbReference>
<dbReference type="AlphaFoldDB" id="A0A1V8SIA2"/>
<dbReference type="Proteomes" id="UP000192596">
    <property type="component" value="Unassembled WGS sequence"/>
</dbReference>
<comment type="subcellular location">
    <subcellularLocation>
        <location evidence="1">Membrane</location>
        <topology evidence="1">Multi-pass membrane protein</topology>
    </subcellularLocation>
</comment>
<dbReference type="PANTHER" id="PTHR33048">
    <property type="entry name" value="PTH11-LIKE INTEGRAL MEMBRANE PROTEIN (AFU_ORTHOLOGUE AFUA_5G11245)"/>
    <property type="match status" value="1"/>
</dbReference>
<sequence>MLGNSTSPFITTGDQASRVPYATLLSVTWVTSGLCVILVLTRLAIHLKFARRLHLDDGLAVLALCFLLANSVVTTLMAHPMYDIILLSVGALNPAPNFMERSTFYLKCQFASTMLFWSCLWAVKASFLAFFWRLTHQIPTLRRLWWVAMAVTVVSYIGCVITYPVSCTSFILGACETPYNIHISLISLRYSTAVDILTDAMIMVIPILLTWRLQMSIQQKFGLSAVLCLGIITIVFSAIRIIVTNPGSQVHPEVSWLACFSALESGVAVVVVCLTSFRVLFTQMRQQSSNRGYIAQVPSDGPRYGRGSKAAAKMSVDSKKPNSRLRSIPLGSMGEEDVKLTTYKNSAMVTSAGVEEHEGASNASERDWNDRTSQEQILATDGIRVHTSWLVTNS</sequence>
<dbReference type="EMBL" id="NAJO01000043">
    <property type="protein sequence ID" value="OQN98884.1"/>
    <property type="molecule type" value="Genomic_DNA"/>
</dbReference>
<name>A0A1V8SIA2_9PEZI</name>
<dbReference type="PANTHER" id="PTHR33048:SF162">
    <property type="entry name" value="SATRATOXIN BIOSYNTHESIS SC1 CLUSTER PROTEIN 4"/>
    <property type="match status" value="1"/>
</dbReference>
<dbReference type="STRING" id="1507870.A0A1V8SIA2"/>
<reference evidence="9" key="1">
    <citation type="submission" date="2017-03" db="EMBL/GenBank/DDBJ databases">
        <title>Genomes of endolithic fungi from Antarctica.</title>
        <authorList>
            <person name="Coleine C."/>
            <person name="Masonjones S."/>
            <person name="Stajich J.E."/>
        </authorList>
    </citation>
    <scope>NUCLEOTIDE SEQUENCE [LARGE SCALE GENOMIC DNA]</scope>
    <source>
        <strain evidence="9">CCFEE 5527</strain>
    </source>
</reference>
<accession>A0A1V8SIA2</accession>
<dbReference type="Pfam" id="PF20684">
    <property type="entry name" value="Fung_rhodopsin"/>
    <property type="match status" value="1"/>
</dbReference>